<sequence length="182" mass="20168">MSNSNVLRKKQPDGLGKKASKSQMKDTGKKAPAPGNLQRKLTADDISLPIQDGDRTVKFGPNLTPCPDGKHTKGNELDFGFIRVYTMVSSRIPGFSLKCSTLVCDPYTFTESPCVTFRVCDACLWIQCTVPGCKRRGKGNEEAWQRPRLVKIDGEGRQKNSKGFDLSEHFPEPVSHFSDDSD</sequence>
<name>A0A3N4HIJ7_ASCIM</name>
<feature type="region of interest" description="Disordered" evidence="1">
    <location>
        <begin position="1"/>
        <end position="45"/>
    </location>
</feature>
<feature type="region of interest" description="Disordered" evidence="1">
    <location>
        <begin position="149"/>
        <end position="182"/>
    </location>
</feature>
<evidence type="ECO:0000313" key="2">
    <source>
        <dbReference type="EMBL" id="RPA72786.1"/>
    </source>
</evidence>
<dbReference type="Proteomes" id="UP000275078">
    <property type="component" value="Unassembled WGS sequence"/>
</dbReference>
<feature type="compositionally biased region" description="Basic and acidic residues" evidence="1">
    <location>
        <begin position="149"/>
        <end position="158"/>
    </location>
</feature>
<evidence type="ECO:0000256" key="1">
    <source>
        <dbReference type="SAM" id="MobiDB-lite"/>
    </source>
</evidence>
<dbReference type="EMBL" id="ML119846">
    <property type="protein sequence ID" value="RPA72786.1"/>
    <property type="molecule type" value="Genomic_DNA"/>
</dbReference>
<proteinExistence type="predicted"/>
<accession>A0A3N4HIJ7</accession>
<feature type="compositionally biased region" description="Basic and acidic residues" evidence="1">
    <location>
        <begin position="165"/>
        <end position="182"/>
    </location>
</feature>
<organism evidence="2 3">
    <name type="scientific">Ascobolus immersus RN42</name>
    <dbReference type="NCBI Taxonomy" id="1160509"/>
    <lineage>
        <taxon>Eukaryota</taxon>
        <taxon>Fungi</taxon>
        <taxon>Dikarya</taxon>
        <taxon>Ascomycota</taxon>
        <taxon>Pezizomycotina</taxon>
        <taxon>Pezizomycetes</taxon>
        <taxon>Pezizales</taxon>
        <taxon>Ascobolaceae</taxon>
        <taxon>Ascobolus</taxon>
    </lineage>
</organism>
<keyword evidence="3" id="KW-1185">Reference proteome</keyword>
<dbReference type="AlphaFoldDB" id="A0A3N4HIJ7"/>
<protein>
    <submittedName>
        <fullName evidence="2">Uncharacterized protein</fullName>
    </submittedName>
</protein>
<reference evidence="2 3" key="1">
    <citation type="journal article" date="2018" name="Nat. Ecol. Evol.">
        <title>Pezizomycetes genomes reveal the molecular basis of ectomycorrhizal truffle lifestyle.</title>
        <authorList>
            <person name="Murat C."/>
            <person name="Payen T."/>
            <person name="Noel B."/>
            <person name="Kuo A."/>
            <person name="Morin E."/>
            <person name="Chen J."/>
            <person name="Kohler A."/>
            <person name="Krizsan K."/>
            <person name="Balestrini R."/>
            <person name="Da Silva C."/>
            <person name="Montanini B."/>
            <person name="Hainaut M."/>
            <person name="Levati E."/>
            <person name="Barry K.W."/>
            <person name="Belfiori B."/>
            <person name="Cichocki N."/>
            <person name="Clum A."/>
            <person name="Dockter R.B."/>
            <person name="Fauchery L."/>
            <person name="Guy J."/>
            <person name="Iotti M."/>
            <person name="Le Tacon F."/>
            <person name="Lindquist E.A."/>
            <person name="Lipzen A."/>
            <person name="Malagnac F."/>
            <person name="Mello A."/>
            <person name="Molinier V."/>
            <person name="Miyauchi S."/>
            <person name="Poulain J."/>
            <person name="Riccioni C."/>
            <person name="Rubini A."/>
            <person name="Sitrit Y."/>
            <person name="Splivallo R."/>
            <person name="Traeger S."/>
            <person name="Wang M."/>
            <person name="Zifcakova L."/>
            <person name="Wipf D."/>
            <person name="Zambonelli A."/>
            <person name="Paolocci F."/>
            <person name="Nowrousian M."/>
            <person name="Ottonello S."/>
            <person name="Baldrian P."/>
            <person name="Spatafora J.W."/>
            <person name="Henrissat B."/>
            <person name="Nagy L.G."/>
            <person name="Aury J.M."/>
            <person name="Wincker P."/>
            <person name="Grigoriev I.V."/>
            <person name="Bonfante P."/>
            <person name="Martin F.M."/>
        </authorList>
    </citation>
    <scope>NUCLEOTIDE SEQUENCE [LARGE SCALE GENOMIC DNA]</scope>
    <source>
        <strain evidence="2 3">RN42</strain>
    </source>
</reference>
<evidence type="ECO:0000313" key="3">
    <source>
        <dbReference type="Proteomes" id="UP000275078"/>
    </source>
</evidence>
<gene>
    <name evidence="2" type="ORF">BJ508DRAFT_314421</name>
</gene>